<evidence type="ECO:0000313" key="3">
    <source>
        <dbReference type="Proteomes" id="UP000772434"/>
    </source>
</evidence>
<gene>
    <name evidence="2" type="ORF">BDP27DRAFT_1239830</name>
</gene>
<evidence type="ECO:0000313" key="2">
    <source>
        <dbReference type="EMBL" id="KAF9058901.1"/>
    </source>
</evidence>
<dbReference type="GO" id="GO:0006629">
    <property type="term" value="P:lipid metabolic process"/>
    <property type="evidence" value="ECO:0007669"/>
    <property type="project" value="InterPro"/>
</dbReference>
<organism evidence="2 3">
    <name type="scientific">Rhodocollybia butyracea</name>
    <dbReference type="NCBI Taxonomy" id="206335"/>
    <lineage>
        <taxon>Eukaryota</taxon>
        <taxon>Fungi</taxon>
        <taxon>Dikarya</taxon>
        <taxon>Basidiomycota</taxon>
        <taxon>Agaricomycotina</taxon>
        <taxon>Agaricomycetes</taxon>
        <taxon>Agaricomycetidae</taxon>
        <taxon>Agaricales</taxon>
        <taxon>Marasmiineae</taxon>
        <taxon>Omphalotaceae</taxon>
        <taxon>Rhodocollybia</taxon>
    </lineage>
</organism>
<proteinExistence type="predicted"/>
<dbReference type="InterPro" id="IPR012171">
    <property type="entry name" value="Fatty_acid_desaturase"/>
</dbReference>
<keyword evidence="3" id="KW-1185">Reference proteome</keyword>
<dbReference type="PANTHER" id="PTHR32100">
    <property type="entry name" value="OMEGA-6 FATTY ACID DESATURASE, CHLOROPLASTIC"/>
    <property type="match status" value="1"/>
</dbReference>
<protein>
    <submittedName>
        <fullName evidence="2">Delta-12 fatty acid desaturase</fullName>
    </submittedName>
</protein>
<feature type="domain" description="Fatty acid desaturase" evidence="1">
    <location>
        <begin position="90"/>
        <end position="362"/>
    </location>
</feature>
<dbReference type="AlphaFoldDB" id="A0A9P5P8V8"/>
<dbReference type="Proteomes" id="UP000772434">
    <property type="component" value="Unassembled WGS sequence"/>
</dbReference>
<reference evidence="2" key="1">
    <citation type="submission" date="2020-11" db="EMBL/GenBank/DDBJ databases">
        <authorList>
            <consortium name="DOE Joint Genome Institute"/>
            <person name="Ahrendt S."/>
            <person name="Riley R."/>
            <person name="Andreopoulos W."/>
            <person name="Labutti K."/>
            <person name="Pangilinan J."/>
            <person name="Ruiz-Duenas F.J."/>
            <person name="Barrasa J.M."/>
            <person name="Sanchez-Garcia M."/>
            <person name="Camarero S."/>
            <person name="Miyauchi S."/>
            <person name="Serrano A."/>
            <person name="Linde D."/>
            <person name="Babiker R."/>
            <person name="Drula E."/>
            <person name="Ayuso-Fernandez I."/>
            <person name="Pacheco R."/>
            <person name="Padilla G."/>
            <person name="Ferreira P."/>
            <person name="Barriuso J."/>
            <person name="Kellner H."/>
            <person name="Castanera R."/>
            <person name="Alfaro M."/>
            <person name="Ramirez L."/>
            <person name="Pisabarro A.G."/>
            <person name="Kuo A."/>
            <person name="Tritt A."/>
            <person name="Lipzen A."/>
            <person name="He G."/>
            <person name="Yan M."/>
            <person name="Ng V."/>
            <person name="Cullen D."/>
            <person name="Martin F."/>
            <person name="Rosso M.-N."/>
            <person name="Henrissat B."/>
            <person name="Hibbett D."/>
            <person name="Martinez A.T."/>
            <person name="Grigoriev I.V."/>
        </authorList>
    </citation>
    <scope>NUCLEOTIDE SEQUENCE</scope>
    <source>
        <strain evidence="2">AH 40177</strain>
    </source>
</reference>
<dbReference type="EMBL" id="JADNRY010000338">
    <property type="protein sequence ID" value="KAF9058901.1"/>
    <property type="molecule type" value="Genomic_DNA"/>
</dbReference>
<dbReference type="Pfam" id="PF00487">
    <property type="entry name" value="FA_desaturase"/>
    <property type="match status" value="1"/>
</dbReference>
<dbReference type="GO" id="GO:0016491">
    <property type="term" value="F:oxidoreductase activity"/>
    <property type="evidence" value="ECO:0007669"/>
    <property type="project" value="InterPro"/>
</dbReference>
<evidence type="ECO:0000259" key="1">
    <source>
        <dbReference type="Pfam" id="PF00487"/>
    </source>
</evidence>
<comment type="caution">
    <text evidence="2">The sequence shown here is derived from an EMBL/GenBank/DDBJ whole genome shotgun (WGS) entry which is preliminary data.</text>
</comment>
<sequence length="414" mass="48247">MGLFSDSPEFKLRKAKPFSPTKVRLVDIHAAVPKYLYKKNAFRASLHISRDILCAIALYQLAWEIEPFSGALVDISMMPRYVGSIIKWALWVCYWVSQSIVFTGWWCMGHEACHGNVSEYRWINHLVGFFFHTLILSPYFAWRSTHHLHHKATASIEREENYVPRTRSDLNLPPEPIAIPTDYHEILEETPMYTVVRMLIMQLLGWNMYLFTHTLGSPRHPKGTNHFNPSSTLFKPHDRWGVVASDIGLISMCLLLYKWTQTTGISSFLKFYFVPYMLLNHWIIMLTFLQHSDPTIPMYRNRQWSFLRGALSTVDRPLLGWAGRIFLHNAGHDHIAHHLFTNIPWYNQPHVTNILKELLGNDYNYDSTNVFYALYRTSTQCRFVEDNGDIVFYKNKDGKAARELAHDALNYPAC</sequence>
<dbReference type="OrthoDB" id="1461976at2759"/>
<accession>A0A9P5P8V8</accession>
<name>A0A9P5P8V8_9AGAR</name>
<dbReference type="InterPro" id="IPR005804">
    <property type="entry name" value="FA_desaturase_dom"/>
</dbReference>